<comment type="subcellular location">
    <subcellularLocation>
        <location evidence="1">Cell membrane</location>
        <topology evidence="1">Multi-pass membrane protein</topology>
    </subcellularLocation>
</comment>
<organism evidence="9">
    <name type="scientific">marine sediment metagenome</name>
    <dbReference type="NCBI Taxonomy" id="412755"/>
    <lineage>
        <taxon>unclassified sequences</taxon>
        <taxon>metagenomes</taxon>
        <taxon>ecological metagenomes</taxon>
    </lineage>
</organism>
<evidence type="ECO:0000259" key="8">
    <source>
        <dbReference type="Pfam" id="PF02687"/>
    </source>
</evidence>
<evidence type="ECO:0000256" key="6">
    <source>
        <dbReference type="ARBA" id="ARBA00038076"/>
    </source>
</evidence>
<evidence type="ECO:0000256" key="5">
    <source>
        <dbReference type="ARBA" id="ARBA00023136"/>
    </source>
</evidence>
<protein>
    <recommendedName>
        <fullName evidence="8">ABC3 transporter permease C-terminal domain-containing protein</fullName>
    </recommendedName>
</protein>
<dbReference type="AlphaFoldDB" id="X1D1N2"/>
<dbReference type="GO" id="GO:0022857">
    <property type="term" value="F:transmembrane transporter activity"/>
    <property type="evidence" value="ECO:0007669"/>
    <property type="project" value="TreeGrafter"/>
</dbReference>
<feature type="transmembrane region" description="Helical" evidence="7">
    <location>
        <begin position="32"/>
        <end position="55"/>
    </location>
</feature>
<dbReference type="EMBL" id="BART01039448">
    <property type="protein sequence ID" value="GAH14047.1"/>
    <property type="molecule type" value="Genomic_DNA"/>
</dbReference>
<keyword evidence="5 7" id="KW-0472">Membrane</keyword>
<feature type="transmembrane region" description="Helical" evidence="7">
    <location>
        <begin position="76"/>
        <end position="99"/>
    </location>
</feature>
<evidence type="ECO:0000256" key="4">
    <source>
        <dbReference type="ARBA" id="ARBA00022989"/>
    </source>
</evidence>
<dbReference type="InterPro" id="IPR003838">
    <property type="entry name" value="ABC3_permease_C"/>
</dbReference>
<accession>X1D1N2</accession>
<sequence>MPRLSSFQVSLQVQMLGVISTIFLILRAVLGVLGAIALFVAAIGIVNTLVMSIYERFREIGIMKAIGASNKDINKIFLYEAGTIGFMGGVLGVITGYIFGKGLNIIASYFI</sequence>
<keyword evidence="4 7" id="KW-1133">Transmembrane helix</keyword>
<evidence type="ECO:0000313" key="9">
    <source>
        <dbReference type="EMBL" id="GAH14047.1"/>
    </source>
</evidence>
<keyword evidence="2" id="KW-1003">Cell membrane</keyword>
<proteinExistence type="inferred from homology"/>
<comment type="caution">
    <text evidence="9">The sequence shown here is derived from an EMBL/GenBank/DDBJ whole genome shotgun (WGS) entry which is preliminary data.</text>
</comment>
<name>X1D1N2_9ZZZZ</name>
<feature type="non-terminal residue" evidence="9">
    <location>
        <position position="111"/>
    </location>
</feature>
<evidence type="ECO:0000256" key="3">
    <source>
        <dbReference type="ARBA" id="ARBA00022692"/>
    </source>
</evidence>
<dbReference type="PANTHER" id="PTHR30572">
    <property type="entry name" value="MEMBRANE COMPONENT OF TRANSPORTER-RELATED"/>
    <property type="match status" value="1"/>
</dbReference>
<evidence type="ECO:0000256" key="7">
    <source>
        <dbReference type="SAM" id="Phobius"/>
    </source>
</evidence>
<comment type="similarity">
    <text evidence="6">Belongs to the ABC-4 integral membrane protein family.</text>
</comment>
<gene>
    <name evidence="9" type="ORF">S01H4_64829</name>
</gene>
<dbReference type="Pfam" id="PF02687">
    <property type="entry name" value="FtsX"/>
    <property type="match status" value="1"/>
</dbReference>
<dbReference type="PANTHER" id="PTHR30572:SF4">
    <property type="entry name" value="ABC TRANSPORTER PERMEASE YTRF"/>
    <property type="match status" value="1"/>
</dbReference>
<reference evidence="9" key="1">
    <citation type="journal article" date="2014" name="Front. Microbiol.">
        <title>High frequency of phylogenetically diverse reductive dehalogenase-homologous genes in deep subseafloor sedimentary metagenomes.</title>
        <authorList>
            <person name="Kawai M."/>
            <person name="Futagami T."/>
            <person name="Toyoda A."/>
            <person name="Takaki Y."/>
            <person name="Nishi S."/>
            <person name="Hori S."/>
            <person name="Arai W."/>
            <person name="Tsubouchi T."/>
            <person name="Morono Y."/>
            <person name="Uchiyama I."/>
            <person name="Ito T."/>
            <person name="Fujiyama A."/>
            <person name="Inagaki F."/>
            <person name="Takami H."/>
        </authorList>
    </citation>
    <scope>NUCLEOTIDE SEQUENCE</scope>
    <source>
        <strain evidence="9">Expedition CK06-06</strain>
    </source>
</reference>
<keyword evidence="3 7" id="KW-0812">Transmembrane</keyword>
<feature type="domain" description="ABC3 transporter permease C-terminal" evidence="8">
    <location>
        <begin position="32"/>
        <end position="103"/>
    </location>
</feature>
<dbReference type="GO" id="GO:0005886">
    <property type="term" value="C:plasma membrane"/>
    <property type="evidence" value="ECO:0007669"/>
    <property type="project" value="UniProtKB-SubCell"/>
</dbReference>
<evidence type="ECO:0000256" key="2">
    <source>
        <dbReference type="ARBA" id="ARBA00022475"/>
    </source>
</evidence>
<dbReference type="InterPro" id="IPR050250">
    <property type="entry name" value="Macrolide_Exporter_MacB"/>
</dbReference>
<feature type="transmembrane region" description="Helical" evidence="7">
    <location>
        <begin position="7"/>
        <end position="26"/>
    </location>
</feature>
<evidence type="ECO:0000256" key="1">
    <source>
        <dbReference type="ARBA" id="ARBA00004651"/>
    </source>
</evidence>